<dbReference type="InterPro" id="IPR049326">
    <property type="entry name" value="Rhodopsin_dom_fungi"/>
</dbReference>
<keyword evidence="2 6" id="KW-0812">Transmembrane</keyword>
<dbReference type="PANTHER" id="PTHR33048:SF47">
    <property type="entry name" value="INTEGRAL MEMBRANE PROTEIN-RELATED"/>
    <property type="match status" value="1"/>
</dbReference>
<gene>
    <name evidence="8" type="ORF">GLAREA_02803</name>
</gene>
<comment type="similarity">
    <text evidence="5">Belongs to the SAT4 family.</text>
</comment>
<dbReference type="GO" id="GO:0016020">
    <property type="term" value="C:membrane"/>
    <property type="evidence" value="ECO:0007669"/>
    <property type="project" value="UniProtKB-SubCell"/>
</dbReference>
<dbReference type="KEGG" id="glz:GLAREA_02803"/>
<keyword evidence="4 6" id="KW-0472">Membrane</keyword>
<dbReference type="AlphaFoldDB" id="S3CP00"/>
<comment type="subcellular location">
    <subcellularLocation>
        <location evidence="1">Membrane</location>
        <topology evidence="1">Multi-pass membrane protein</topology>
    </subcellularLocation>
</comment>
<evidence type="ECO:0000256" key="1">
    <source>
        <dbReference type="ARBA" id="ARBA00004141"/>
    </source>
</evidence>
<organism evidence="8 9">
    <name type="scientific">Glarea lozoyensis (strain ATCC 20868 / MF5171)</name>
    <dbReference type="NCBI Taxonomy" id="1116229"/>
    <lineage>
        <taxon>Eukaryota</taxon>
        <taxon>Fungi</taxon>
        <taxon>Dikarya</taxon>
        <taxon>Ascomycota</taxon>
        <taxon>Pezizomycotina</taxon>
        <taxon>Leotiomycetes</taxon>
        <taxon>Helotiales</taxon>
        <taxon>Helotiaceae</taxon>
        <taxon>Glarea</taxon>
    </lineage>
</organism>
<dbReference type="OMA" id="NGLGAHT"/>
<evidence type="ECO:0000256" key="6">
    <source>
        <dbReference type="SAM" id="Phobius"/>
    </source>
</evidence>
<dbReference type="Proteomes" id="UP000016922">
    <property type="component" value="Unassembled WGS sequence"/>
</dbReference>
<evidence type="ECO:0000256" key="5">
    <source>
        <dbReference type="ARBA" id="ARBA00038359"/>
    </source>
</evidence>
<evidence type="ECO:0000256" key="3">
    <source>
        <dbReference type="ARBA" id="ARBA00022989"/>
    </source>
</evidence>
<dbReference type="EMBL" id="KE145370">
    <property type="protein sequence ID" value="EPE26889.1"/>
    <property type="molecule type" value="Genomic_DNA"/>
</dbReference>
<dbReference type="RefSeq" id="XP_008086079.1">
    <property type="nucleotide sequence ID" value="XM_008087888.1"/>
</dbReference>
<reference evidence="8 9" key="1">
    <citation type="journal article" date="2013" name="BMC Genomics">
        <title>Genomics-driven discovery of the pneumocandin biosynthetic gene cluster in the fungus Glarea lozoyensis.</title>
        <authorList>
            <person name="Chen L."/>
            <person name="Yue Q."/>
            <person name="Zhang X."/>
            <person name="Xiang M."/>
            <person name="Wang C."/>
            <person name="Li S."/>
            <person name="Che Y."/>
            <person name="Ortiz-Lopez F.J."/>
            <person name="Bills G.F."/>
            <person name="Liu X."/>
            <person name="An Z."/>
        </authorList>
    </citation>
    <scope>NUCLEOTIDE SEQUENCE [LARGE SCALE GENOMIC DNA]</scope>
    <source>
        <strain evidence="9">ATCC 20868 / MF5171</strain>
    </source>
</reference>
<proteinExistence type="inferred from homology"/>
<evidence type="ECO:0000313" key="9">
    <source>
        <dbReference type="Proteomes" id="UP000016922"/>
    </source>
</evidence>
<keyword evidence="9" id="KW-1185">Reference proteome</keyword>
<feature type="transmembrane region" description="Helical" evidence="6">
    <location>
        <begin position="202"/>
        <end position="220"/>
    </location>
</feature>
<keyword evidence="3 6" id="KW-1133">Transmembrane helix</keyword>
<dbReference type="eggNOG" id="ENOG502SM6B">
    <property type="taxonomic scope" value="Eukaryota"/>
</dbReference>
<feature type="transmembrane region" description="Helical" evidence="6">
    <location>
        <begin position="12"/>
        <end position="33"/>
    </location>
</feature>
<feature type="transmembrane region" description="Helical" evidence="6">
    <location>
        <begin position="123"/>
        <end position="145"/>
    </location>
</feature>
<feature type="transmembrane region" description="Helical" evidence="6">
    <location>
        <begin position="45"/>
        <end position="66"/>
    </location>
</feature>
<dbReference type="HOGENOM" id="CLU_028200_12_4_1"/>
<dbReference type="InterPro" id="IPR052337">
    <property type="entry name" value="SAT4-like"/>
</dbReference>
<evidence type="ECO:0000313" key="8">
    <source>
        <dbReference type="EMBL" id="EPE26889.1"/>
    </source>
</evidence>
<dbReference type="PANTHER" id="PTHR33048">
    <property type="entry name" value="PTH11-LIKE INTEGRAL MEMBRANE PROTEIN (AFU_ORTHOLOGUE AFUA_5G11245)"/>
    <property type="match status" value="1"/>
</dbReference>
<dbReference type="OrthoDB" id="3557106at2759"/>
<protein>
    <submittedName>
        <fullName evidence="8">Integral membrane protein</fullName>
    </submittedName>
</protein>
<feature type="transmembrane region" description="Helical" evidence="6">
    <location>
        <begin position="240"/>
        <end position="264"/>
    </location>
</feature>
<accession>S3CP00</accession>
<evidence type="ECO:0000256" key="4">
    <source>
        <dbReference type="ARBA" id="ARBA00023136"/>
    </source>
</evidence>
<feature type="domain" description="Rhodopsin" evidence="7">
    <location>
        <begin position="28"/>
        <end position="265"/>
    </location>
</feature>
<sequence>MSSPTKAAINLLIWTIVFTVVDVVFVGLRFLAARISHRKIYADDYFIIFAMMNTFALGGVVIWAVFSSGMGHYAAELSATELQNALKLIPAAYVTWTLGTTSFKLSVLCLYTRIFSIKAFKTLSYVTMGLTVSYCISFMVVFLTTCTPDISQLWNPRPDGHCRDLNIGQLGSVSTNLALDVIILALPMPFVWNLKMALRNKIIVTIVFSFSLLTIGIMIWRIVDLVKNADADFVYNMPTLALTTTLELWLCIIIGCIPTLAPIFRTYITPALTKMTGSRKTISARSNPRNIVTFGGGRGRRQTSYINMMGSQDPIKADIGDIEREAKDNAFREDAFTTTLISSSPQPDIRLETLSTKNAIRVRHEVDTEFSH</sequence>
<feature type="transmembrane region" description="Helical" evidence="6">
    <location>
        <begin position="165"/>
        <end position="190"/>
    </location>
</feature>
<dbReference type="Pfam" id="PF20684">
    <property type="entry name" value="Fung_rhodopsin"/>
    <property type="match status" value="1"/>
</dbReference>
<feature type="transmembrane region" description="Helical" evidence="6">
    <location>
        <begin position="86"/>
        <end position="111"/>
    </location>
</feature>
<name>S3CP00_GLAL2</name>
<dbReference type="GeneID" id="19461859"/>
<evidence type="ECO:0000256" key="2">
    <source>
        <dbReference type="ARBA" id="ARBA00022692"/>
    </source>
</evidence>
<evidence type="ECO:0000259" key="7">
    <source>
        <dbReference type="Pfam" id="PF20684"/>
    </source>
</evidence>